<evidence type="ECO:0000256" key="6">
    <source>
        <dbReference type="ARBA" id="ARBA00023125"/>
    </source>
</evidence>
<dbReference type="Pfam" id="PF00580">
    <property type="entry name" value="UvrD-helicase"/>
    <property type="match status" value="1"/>
</dbReference>
<keyword evidence="7" id="KW-0413">Isomerase</keyword>
<evidence type="ECO:0000256" key="5">
    <source>
        <dbReference type="ARBA" id="ARBA00022840"/>
    </source>
</evidence>
<dbReference type="GO" id="GO:0003677">
    <property type="term" value="F:DNA binding"/>
    <property type="evidence" value="ECO:0007669"/>
    <property type="project" value="UniProtKB-KW"/>
</dbReference>
<evidence type="ECO:0000256" key="1">
    <source>
        <dbReference type="ARBA" id="ARBA00009922"/>
    </source>
</evidence>
<evidence type="ECO:0000313" key="15">
    <source>
        <dbReference type="EMBL" id="KGE73584.1"/>
    </source>
</evidence>
<dbReference type="STRING" id="1480694.DC28_02720"/>
<evidence type="ECO:0000259" key="13">
    <source>
        <dbReference type="PROSITE" id="PS51198"/>
    </source>
</evidence>
<dbReference type="PROSITE" id="PS51217">
    <property type="entry name" value="UVRD_HELICASE_CTER"/>
    <property type="match status" value="1"/>
</dbReference>
<evidence type="ECO:0000259" key="14">
    <source>
        <dbReference type="PROSITE" id="PS51217"/>
    </source>
</evidence>
<keyword evidence="5 12" id="KW-0067">ATP-binding</keyword>
<evidence type="ECO:0000256" key="12">
    <source>
        <dbReference type="PROSITE-ProRule" id="PRU00560"/>
    </source>
</evidence>
<keyword evidence="6" id="KW-0238">DNA-binding</keyword>
<dbReference type="eggNOG" id="COG0210">
    <property type="taxonomic scope" value="Bacteria"/>
</dbReference>
<comment type="similarity">
    <text evidence="1">Belongs to the helicase family. UvrD subfamily.</text>
</comment>
<evidence type="ECO:0000256" key="7">
    <source>
        <dbReference type="ARBA" id="ARBA00023235"/>
    </source>
</evidence>
<keyword evidence="2 12" id="KW-0547">Nucleotide-binding</keyword>
<dbReference type="Proteomes" id="UP000029692">
    <property type="component" value="Unassembled WGS sequence"/>
</dbReference>
<feature type="binding site" evidence="12">
    <location>
        <begin position="28"/>
        <end position="35"/>
    </location>
    <ligand>
        <name>ATP</name>
        <dbReference type="ChEBI" id="CHEBI:30616"/>
    </ligand>
</feature>
<evidence type="ECO:0000256" key="11">
    <source>
        <dbReference type="ARBA" id="ARBA00048988"/>
    </source>
</evidence>
<evidence type="ECO:0000256" key="9">
    <source>
        <dbReference type="ARBA" id="ARBA00034808"/>
    </source>
</evidence>
<feature type="domain" description="UvrD-like helicase ATP-binding" evidence="13">
    <location>
        <begin position="7"/>
        <end position="277"/>
    </location>
</feature>
<dbReference type="InterPro" id="IPR014017">
    <property type="entry name" value="DNA_helicase_UvrD-like_C"/>
</dbReference>
<dbReference type="CDD" id="cd17932">
    <property type="entry name" value="DEXQc_UvrD"/>
    <property type="match status" value="1"/>
</dbReference>
<accession>A0A098R0R9</accession>
<keyword evidence="16" id="KW-1185">Reference proteome</keyword>
<dbReference type="GO" id="GO:0005524">
    <property type="term" value="F:ATP binding"/>
    <property type="evidence" value="ECO:0007669"/>
    <property type="project" value="UniProtKB-UniRule"/>
</dbReference>
<comment type="catalytic activity">
    <reaction evidence="8">
        <text>Couples ATP hydrolysis with the unwinding of duplex DNA by translocating in the 3'-5' direction.</text>
        <dbReference type="EC" id="5.6.2.4"/>
    </reaction>
</comment>
<evidence type="ECO:0000256" key="8">
    <source>
        <dbReference type="ARBA" id="ARBA00034617"/>
    </source>
</evidence>
<dbReference type="GO" id="GO:0000725">
    <property type="term" value="P:recombinational repair"/>
    <property type="evidence" value="ECO:0007669"/>
    <property type="project" value="TreeGrafter"/>
</dbReference>
<name>A0A098R0R9_9SPIO</name>
<dbReference type="Gene3D" id="1.10.10.160">
    <property type="match status" value="1"/>
</dbReference>
<dbReference type="SUPFAM" id="SSF52540">
    <property type="entry name" value="P-loop containing nucleoside triphosphate hydrolases"/>
    <property type="match status" value="1"/>
</dbReference>
<dbReference type="InterPro" id="IPR027417">
    <property type="entry name" value="P-loop_NTPase"/>
</dbReference>
<reference evidence="15 16" key="1">
    <citation type="submission" date="2014-05" db="EMBL/GenBank/DDBJ databases">
        <title>De novo Genome Sequence of Spirocheata sp.</title>
        <authorList>
            <person name="Shivani Y."/>
            <person name="Subhash Y."/>
            <person name="Tushar L."/>
            <person name="Sasikala C."/>
            <person name="Ramana C.V."/>
        </authorList>
    </citation>
    <scope>NUCLEOTIDE SEQUENCE [LARGE SCALE GENOMIC DNA]</scope>
    <source>
        <strain evidence="15 16">JC230</strain>
    </source>
</reference>
<evidence type="ECO:0000256" key="3">
    <source>
        <dbReference type="ARBA" id="ARBA00022801"/>
    </source>
</evidence>
<dbReference type="PANTHER" id="PTHR11070:SF2">
    <property type="entry name" value="ATP-DEPENDENT DNA HELICASE SRS2"/>
    <property type="match status" value="1"/>
</dbReference>
<evidence type="ECO:0000256" key="2">
    <source>
        <dbReference type="ARBA" id="ARBA00022741"/>
    </source>
</evidence>
<comment type="caution">
    <text evidence="15">The sequence shown here is derived from an EMBL/GenBank/DDBJ whole genome shotgun (WGS) entry which is preliminary data.</text>
</comment>
<dbReference type="PROSITE" id="PS51198">
    <property type="entry name" value="UVRD_HELICASE_ATP_BIND"/>
    <property type="match status" value="1"/>
</dbReference>
<dbReference type="EC" id="5.6.2.4" evidence="9"/>
<dbReference type="OrthoDB" id="9810135at2"/>
<dbReference type="GO" id="GO:0043138">
    <property type="term" value="F:3'-5' DNA helicase activity"/>
    <property type="evidence" value="ECO:0007669"/>
    <property type="project" value="UniProtKB-EC"/>
</dbReference>
<dbReference type="InterPro" id="IPR014016">
    <property type="entry name" value="UvrD-like_ATP-bd"/>
</dbReference>
<dbReference type="CDD" id="cd18807">
    <property type="entry name" value="SF1_C_UvrD"/>
    <property type="match status" value="1"/>
</dbReference>
<dbReference type="AlphaFoldDB" id="A0A098R0R9"/>
<gene>
    <name evidence="15" type="ORF">DC28_02720</name>
</gene>
<evidence type="ECO:0000313" key="16">
    <source>
        <dbReference type="Proteomes" id="UP000029692"/>
    </source>
</evidence>
<dbReference type="Gene3D" id="3.40.50.300">
    <property type="entry name" value="P-loop containing nucleotide triphosphate hydrolases"/>
    <property type="match status" value="2"/>
</dbReference>
<proteinExistence type="inferred from homology"/>
<dbReference type="GO" id="GO:0005829">
    <property type="term" value="C:cytosol"/>
    <property type="evidence" value="ECO:0007669"/>
    <property type="project" value="TreeGrafter"/>
</dbReference>
<comment type="catalytic activity">
    <reaction evidence="11">
        <text>ATP + H2O = ADP + phosphate + H(+)</text>
        <dbReference type="Rhea" id="RHEA:13065"/>
        <dbReference type="ChEBI" id="CHEBI:15377"/>
        <dbReference type="ChEBI" id="CHEBI:15378"/>
        <dbReference type="ChEBI" id="CHEBI:30616"/>
        <dbReference type="ChEBI" id="CHEBI:43474"/>
        <dbReference type="ChEBI" id="CHEBI:456216"/>
        <dbReference type="EC" id="5.6.2.4"/>
    </reaction>
</comment>
<dbReference type="Pfam" id="PF13361">
    <property type="entry name" value="UvrD_C"/>
    <property type="match status" value="1"/>
</dbReference>
<dbReference type="Gene3D" id="1.10.486.10">
    <property type="entry name" value="PCRA, domain 4"/>
    <property type="match status" value="1"/>
</dbReference>
<dbReference type="EMBL" id="JNUP01000023">
    <property type="protein sequence ID" value="KGE73584.1"/>
    <property type="molecule type" value="Genomic_DNA"/>
</dbReference>
<evidence type="ECO:0000256" key="4">
    <source>
        <dbReference type="ARBA" id="ARBA00022806"/>
    </source>
</evidence>
<dbReference type="InterPro" id="IPR013986">
    <property type="entry name" value="DExx_box_DNA_helicase_dom_sf"/>
</dbReference>
<dbReference type="PANTHER" id="PTHR11070">
    <property type="entry name" value="UVRD / RECB / PCRA DNA HELICASE FAMILY MEMBER"/>
    <property type="match status" value="1"/>
</dbReference>
<evidence type="ECO:0000256" key="10">
    <source>
        <dbReference type="ARBA" id="ARBA00034923"/>
    </source>
</evidence>
<feature type="domain" description="UvrD-like helicase C-terminal" evidence="14">
    <location>
        <begin position="278"/>
        <end position="560"/>
    </location>
</feature>
<dbReference type="InterPro" id="IPR000212">
    <property type="entry name" value="DNA_helicase_UvrD/REP"/>
</dbReference>
<keyword evidence="3 12" id="KW-0378">Hydrolase</keyword>
<sequence>MIDHLRRALNPEQFTAVTTIEGPVLIIAGAGSGKTRVITYRIAYMLSEGINQSNILALTFTNKAAREMEERVKELTGKKLRQLTVSTFHAFGVQILKKHITRLGYRENFSIYDTGDQISLIKETARELKIPEEKMDYSKILSLFSRIKTRRVTWREVDDSFRPLYKEYLSHLRLYNALDFDDLIALPIQLFEEHPDVLEEYRSQYRYIMVDEFQDTSLLQYRFMKLIADGSRNICVVGDDDQSIYSWRGANFENILNFEKDFSELREIKLEQNYRSTGTILDAANSVIANNKNRKIKQLWSGTQGGKPIELYQPVDEKAEAEFICDMIKTLAVKEGIKYHDVGVLIRTNALSRSLEESFLAANIPYKMSGGTSFFQRQEIKDIICYLRTITNPDDDISLLRILNTPRRGIGKKTLEVITTHAIELGSSLYGAMIALLEDAQNPLGTKTRSDIQDFLSLIDEYRPKLLSGKRLADSTRQLIQEIDYWSHLVQEFQKNDKVAKWRMRNIEIFTNSIEDYEKDPDNLNPSIFSYLNRITLSNRDDEDDDQGKVNLMTIHSAKGLEHEIVFLVGVEDNIIPHQRSLTENEEGDFDANMEEERRLFYVAITRAKQKLFMTACQQRRVMRESISCQISPFVQEIPSQLIEIKEPQALPEFTEEDADSVFSMMQKRFGPPAQTAE</sequence>
<protein>
    <recommendedName>
        <fullName evidence="9">DNA 3'-5' helicase</fullName>
        <ecNumber evidence="9">5.6.2.4</ecNumber>
    </recommendedName>
    <alternativeName>
        <fullName evidence="10">DNA 3'-5' helicase II</fullName>
    </alternativeName>
</protein>
<organism evidence="15 16">
    <name type="scientific">Spirochaeta lutea</name>
    <dbReference type="NCBI Taxonomy" id="1480694"/>
    <lineage>
        <taxon>Bacteria</taxon>
        <taxon>Pseudomonadati</taxon>
        <taxon>Spirochaetota</taxon>
        <taxon>Spirochaetia</taxon>
        <taxon>Spirochaetales</taxon>
        <taxon>Spirochaetaceae</taxon>
        <taxon>Spirochaeta</taxon>
    </lineage>
</organism>
<keyword evidence="4 12" id="KW-0347">Helicase</keyword>
<dbReference type="GO" id="GO:0016887">
    <property type="term" value="F:ATP hydrolysis activity"/>
    <property type="evidence" value="ECO:0007669"/>
    <property type="project" value="RHEA"/>
</dbReference>